<comment type="caution">
    <text evidence="1">The sequence shown here is derived from an EMBL/GenBank/DDBJ whole genome shotgun (WGS) entry which is preliminary data.</text>
</comment>
<gene>
    <name evidence="1" type="ORF">EVAR_41917_1</name>
</gene>
<evidence type="ECO:0000313" key="1">
    <source>
        <dbReference type="EMBL" id="GBP63329.1"/>
    </source>
</evidence>
<dbReference type="Proteomes" id="UP000299102">
    <property type="component" value="Unassembled WGS sequence"/>
</dbReference>
<evidence type="ECO:0000313" key="2">
    <source>
        <dbReference type="Proteomes" id="UP000299102"/>
    </source>
</evidence>
<protein>
    <submittedName>
        <fullName evidence="1">Uncharacterized protein</fullName>
    </submittedName>
</protein>
<name>A0A4C1XM13_EUMVA</name>
<accession>A0A4C1XM13</accession>
<keyword evidence="2" id="KW-1185">Reference proteome</keyword>
<organism evidence="1 2">
    <name type="scientific">Eumeta variegata</name>
    <name type="common">Bagworm moth</name>
    <name type="synonym">Eumeta japonica</name>
    <dbReference type="NCBI Taxonomy" id="151549"/>
    <lineage>
        <taxon>Eukaryota</taxon>
        <taxon>Metazoa</taxon>
        <taxon>Ecdysozoa</taxon>
        <taxon>Arthropoda</taxon>
        <taxon>Hexapoda</taxon>
        <taxon>Insecta</taxon>
        <taxon>Pterygota</taxon>
        <taxon>Neoptera</taxon>
        <taxon>Endopterygota</taxon>
        <taxon>Lepidoptera</taxon>
        <taxon>Glossata</taxon>
        <taxon>Ditrysia</taxon>
        <taxon>Tineoidea</taxon>
        <taxon>Psychidae</taxon>
        <taxon>Oiketicinae</taxon>
        <taxon>Eumeta</taxon>
    </lineage>
</organism>
<sequence>MTSFITFTEDLEDGRRIFRPPRHSVRTRGSANSLEFSLGQPSVKSVSTRVVQFAESYCCAKSKRFRNTPYKRFPVRKVANVPTDKKSARWRDLLIGRRITNTSSLDLVSSTASFVSVWVQMNNASHGGIKRQAAGEADYLHIRTCRWSGSSAPRPPPQIFSLYYELKEEIGIRNGSWNTKARRVFRSNTGIL</sequence>
<dbReference type="EMBL" id="BGZK01000867">
    <property type="protein sequence ID" value="GBP63329.1"/>
    <property type="molecule type" value="Genomic_DNA"/>
</dbReference>
<reference evidence="1 2" key="1">
    <citation type="journal article" date="2019" name="Commun. Biol.">
        <title>The bagworm genome reveals a unique fibroin gene that provides high tensile strength.</title>
        <authorList>
            <person name="Kono N."/>
            <person name="Nakamura H."/>
            <person name="Ohtoshi R."/>
            <person name="Tomita M."/>
            <person name="Numata K."/>
            <person name="Arakawa K."/>
        </authorList>
    </citation>
    <scope>NUCLEOTIDE SEQUENCE [LARGE SCALE GENOMIC DNA]</scope>
</reference>
<dbReference type="AlphaFoldDB" id="A0A4C1XM13"/>
<proteinExistence type="predicted"/>